<dbReference type="GO" id="GO:0046872">
    <property type="term" value="F:metal ion binding"/>
    <property type="evidence" value="ECO:0007669"/>
    <property type="project" value="InterPro"/>
</dbReference>
<dbReference type="SUPFAM" id="SSF56059">
    <property type="entry name" value="Glutathione synthetase ATP-binding domain-like"/>
    <property type="match status" value="1"/>
</dbReference>
<dbReference type="GO" id="GO:0005737">
    <property type="term" value="C:cytoplasm"/>
    <property type="evidence" value="ECO:0007669"/>
    <property type="project" value="TreeGrafter"/>
</dbReference>
<feature type="domain" description="ATP-grasp" evidence="2">
    <location>
        <begin position="139"/>
        <end position="330"/>
    </location>
</feature>
<proteinExistence type="predicted"/>
<reference evidence="3 4" key="1">
    <citation type="journal article" date="2015" name="Nature">
        <title>rRNA introns, odd ribosomes, and small enigmatic genomes across a large radiation of phyla.</title>
        <authorList>
            <person name="Brown C.T."/>
            <person name="Hug L.A."/>
            <person name="Thomas B.C."/>
            <person name="Sharon I."/>
            <person name="Castelle C.J."/>
            <person name="Singh A."/>
            <person name="Wilkins M.J."/>
            <person name="Williams K.H."/>
            <person name="Banfield J.F."/>
        </authorList>
    </citation>
    <scope>NUCLEOTIDE SEQUENCE [LARGE SCALE GENOMIC DNA]</scope>
</reference>
<organism evidence="3 4">
    <name type="scientific">Candidatus Woesebacteria bacterium GW2011_GWA1_39_8</name>
    <dbReference type="NCBI Taxonomy" id="1618552"/>
    <lineage>
        <taxon>Bacteria</taxon>
        <taxon>Candidatus Woeseibacteriota</taxon>
    </lineage>
</organism>
<dbReference type="GO" id="GO:0018169">
    <property type="term" value="F:ribosomal S6-glutamic acid ligase activity"/>
    <property type="evidence" value="ECO:0007669"/>
    <property type="project" value="TreeGrafter"/>
</dbReference>
<evidence type="ECO:0000259" key="2">
    <source>
        <dbReference type="PROSITE" id="PS50975"/>
    </source>
</evidence>
<keyword evidence="1" id="KW-0067">ATP-binding</keyword>
<dbReference type="PANTHER" id="PTHR21621:SF0">
    <property type="entry name" value="BETA-CITRYLGLUTAMATE SYNTHASE B-RELATED"/>
    <property type="match status" value="1"/>
</dbReference>
<evidence type="ECO:0000313" key="3">
    <source>
        <dbReference type="EMBL" id="KKR30824.1"/>
    </source>
</evidence>
<evidence type="ECO:0000313" key="4">
    <source>
        <dbReference type="Proteomes" id="UP000034793"/>
    </source>
</evidence>
<dbReference type="GO" id="GO:0009432">
    <property type="term" value="P:SOS response"/>
    <property type="evidence" value="ECO:0007669"/>
    <property type="project" value="TreeGrafter"/>
</dbReference>
<dbReference type="AlphaFoldDB" id="A0A0G0PRP8"/>
<gene>
    <name evidence="3" type="ORF">UT61_C0001G0008</name>
</gene>
<dbReference type="PANTHER" id="PTHR21621">
    <property type="entry name" value="RIBOSOMAL PROTEIN S6 MODIFICATION PROTEIN"/>
    <property type="match status" value="1"/>
</dbReference>
<dbReference type="Gene3D" id="3.30.470.20">
    <property type="entry name" value="ATP-grasp fold, B domain"/>
    <property type="match status" value="1"/>
</dbReference>
<dbReference type="EMBL" id="LBXL01000001">
    <property type="protein sequence ID" value="KKR30824.1"/>
    <property type="molecule type" value="Genomic_DNA"/>
</dbReference>
<dbReference type="GO" id="GO:0005524">
    <property type="term" value="F:ATP binding"/>
    <property type="evidence" value="ECO:0007669"/>
    <property type="project" value="UniProtKB-UniRule"/>
</dbReference>
<accession>A0A0G0PRP8</accession>
<dbReference type="PROSITE" id="PS50975">
    <property type="entry name" value="ATP_GRASP"/>
    <property type="match status" value="1"/>
</dbReference>
<comment type="caution">
    <text evidence="3">The sequence shown here is derived from an EMBL/GenBank/DDBJ whole genome shotgun (WGS) entry which is preliminary data.</text>
</comment>
<name>A0A0G0PRP8_9BACT</name>
<evidence type="ECO:0000256" key="1">
    <source>
        <dbReference type="PROSITE-ProRule" id="PRU00409"/>
    </source>
</evidence>
<keyword evidence="1" id="KW-0547">Nucleotide-binding</keyword>
<protein>
    <submittedName>
        <fullName evidence="3">RimK domain protein ATP-grasp</fullName>
    </submittedName>
</protein>
<sequence>MAKGFVLIVSSKPDPHVDKVVKYLRAWSIPFYKLETNNLIKSPDIRFSKINKTSHYSIFDKELEISLSDIRSVWFRKPYFGYDMINNELKVQQALSERYKIDEFRQVCNTLLIKAEENGIFVVSPYNALNKAKYKILQLDKAFNIGLSIPDTLVSTRYDEIEKFCSDHDGQMIIKVLGKPEVTYGKKSITFQTYLVSIDKFREYYKKREVDYPFLVQEKIEKSLELRITIIGNQIFPCAIYSQENKNAKLDWTKANPFDIPHKEYKLPKDIIKKCFNLCKHFKLQFGAIDMAVTPEGKYVFFEINPNGQYLWIEHLTKLPLSEAMSNLLVYPERYALK</sequence>
<dbReference type="Proteomes" id="UP000034793">
    <property type="component" value="Unassembled WGS sequence"/>
</dbReference>
<dbReference type="InterPro" id="IPR011761">
    <property type="entry name" value="ATP-grasp"/>
</dbReference>